<dbReference type="Pfam" id="PF00813">
    <property type="entry name" value="FliP"/>
    <property type="match status" value="1"/>
</dbReference>
<feature type="transmembrane region" description="Helical" evidence="12">
    <location>
        <begin position="254"/>
        <end position="273"/>
    </location>
</feature>
<evidence type="ECO:0000256" key="3">
    <source>
        <dbReference type="ARBA" id="ARBA00022448"/>
    </source>
</evidence>
<keyword evidence="9 12" id="KW-0472">Membrane</keyword>
<comment type="caution">
    <text evidence="14">The sequence shown here is derived from an EMBL/GenBank/DDBJ whole genome shotgun (WGS) entry which is preliminary data.</text>
</comment>
<dbReference type="PRINTS" id="PR01302">
    <property type="entry name" value="TYPE3IMPPROT"/>
</dbReference>
<feature type="transmembrane region" description="Helical" evidence="12">
    <location>
        <begin position="81"/>
        <end position="108"/>
    </location>
</feature>
<dbReference type="OrthoDB" id="9805111at2"/>
<dbReference type="GO" id="GO:0009425">
    <property type="term" value="C:bacterial-type flagellum basal body"/>
    <property type="evidence" value="ECO:0007669"/>
    <property type="project" value="UniProtKB-SubCell"/>
</dbReference>
<evidence type="ECO:0000256" key="13">
    <source>
        <dbReference type="SAM" id="MobiDB-lite"/>
    </source>
</evidence>
<evidence type="ECO:0000313" key="14">
    <source>
        <dbReference type="EMBL" id="EPX84178.1"/>
    </source>
</evidence>
<dbReference type="PATRIC" id="fig|1123069.3.peg.2365"/>
<evidence type="ECO:0000256" key="9">
    <source>
        <dbReference type="ARBA" id="ARBA00023136"/>
    </source>
</evidence>
<dbReference type="PRINTS" id="PR00951">
    <property type="entry name" value="FLGBIOSNFLIP"/>
</dbReference>
<dbReference type="EMBL" id="AOLV01000028">
    <property type="protein sequence ID" value="EPX84178.1"/>
    <property type="molecule type" value="Genomic_DNA"/>
</dbReference>
<comment type="function">
    <text evidence="12">Plays a role in the flagellum-specific transport system.</text>
</comment>
<dbReference type="InterPro" id="IPR005837">
    <property type="entry name" value="FliP"/>
</dbReference>
<keyword evidence="8 12" id="KW-1133">Transmembrane helix</keyword>
<dbReference type="PANTHER" id="PTHR30587">
    <property type="entry name" value="FLAGELLAR BIOSYNTHETIC PROTEIN FLIP"/>
    <property type="match status" value="1"/>
</dbReference>
<keyword evidence="7 12" id="KW-0653">Protein transport</keyword>
<dbReference type="Proteomes" id="UP000015346">
    <property type="component" value="Unassembled WGS sequence"/>
</dbReference>
<name>S9QX38_9RHOB</name>
<evidence type="ECO:0000256" key="11">
    <source>
        <dbReference type="ARBA" id="ARBA00023225"/>
    </source>
</evidence>
<proteinExistence type="inferred from homology"/>
<dbReference type="NCBIfam" id="TIGR01103">
    <property type="entry name" value="fliP"/>
    <property type="match status" value="1"/>
</dbReference>
<dbReference type="GO" id="GO:0005886">
    <property type="term" value="C:plasma membrane"/>
    <property type="evidence" value="ECO:0007669"/>
    <property type="project" value="UniProtKB-SubCell"/>
</dbReference>
<keyword evidence="14" id="KW-0969">Cilium</keyword>
<keyword evidence="6 12" id="KW-1005">Bacterial flagellum biogenesis</keyword>
<evidence type="ECO:0000313" key="15">
    <source>
        <dbReference type="Proteomes" id="UP000015346"/>
    </source>
</evidence>
<reference evidence="14 15" key="1">
    <citation type="journal article" date="2013" name="Stand. Genomic Sci.">
        <title>Genome sequence of the reddish-pigmented Rubellimicrobium thermophilum type strain (DSM 16684(T)), a member of the Roseobacter clade.</title>
        <authorList>
            <person name="Fiebig A."/>
            <person name="Riedel T."/>
            <person name="Gronow S."/>
            <person name="Petersen J."/>
            <person name="Klenk H.P."/>
            <person name="Goker M."/>
        </authorList>
    </citation>
    <scope>NUCLEOTIDE SEQUENCE [LARGE SCALE GENOMIC DNA]</scope>
    <source>
        <strain evidence="14 15">DSM 16684</strain>
    </source>
</reference>
<organism evidence="14 15">
    <name type="scientific">Rubellimicrobium thermophilum DSM 16684</name>
    <dbReference type="NCBI Taxonomy" id="1123069"/>
    <lineage>
        <taxon>Bacteria</taxon>
        <taxon>Pseudomonadati</taxon>
        <taxon>Pseudomonadota</taxon>
        <taxon>Alphaproteobacteria</taxon>
        <taxon>Rhodobacterales</taxon>
        <taxon>Roseobacteraceae</taxon>
        <taxon>Rubellimicrobium</taxon>
    </lineage>
</organism>
<dbReference type="PANTHER" id="PTHR30587:SF0">
    <property type="entry name" value="FLAGELLAR BIOSYNTHETIC PROTEIN FLIP"/>
    <property type="match status" value="1"/>
</dbReference>
<comment type="similarity">
    <text evidence="1 12">Belongs to the FliP/MopC/SpaP family.</text>
</comment>
<evidence type="ECO:0000256" key="10">
    <source>
        <dbReference type="ARBA" id="ARBA00023143"/>
    </source>
</evidence>
<dbReference type="HOGENOM" id="CLU_042028_0_0_5"/>
<comment type="subcellular location">
    <subcellularLocation>
        <location evidence="12">Cell membrane</location>
        <topology evidence="12">Multi-pass membrane protein</topology>
    </subcellularLocation>
    <subcellularLocation>
        <location evidence="12">Bacterial flagellum basal body</location>
    </subcellularLocation>
</comment>
<dbReference type="GO" id="GO:0009306">
    <property type="term" value="P:protein secretion"/>
    <property type="evidence" value="ECO:0007669"/>
    <property type="project" value="UniProtKB-UniRule"/>
</dbReference>
<evidence type="ECO:0000256" key="7">
    <source>
        <dbReference type="ARBA" id="ARBA00022927"/>
    </source>
</evidence>
<evidence type="ECO:0000256" key="4">
    <source>
        <dbReference type="ARBA" id="ARBA00022475"/>
    </source>
</evidence>
<keyword evidence="14" id="KW-0966">Cell projection</keyword>
<evidence type="ECO:0000256" key="8">
    <source>
        <dbReference type="ARBA" id="ARBA00022989"/>
    </source>
</evidence>
<dbReference type="NCBIfam" id="NF009438">
    <property type="entry name" value="PRK12797.1"/>
    <property type="match status" value="1"/>
</dbReference>
<dbReference type="GO" id="GO:0044781">
    <property type="term" value="P:bacterial-type flagellum organization"/>
    <property type="evidence" value="ECO:0007669"/>
    <property type="project" value="UniProtKB-UniRule"/>
</dbReference>
<evidence type="ECO:0000256" key="5">
    <source>
        <dbReference type="ARBA" id="ARBA00022692"/>
    </source>
</evidence>
<dbReference type="InterPro" id="IPR005838">
    <property type="entry name" value="T3SS_IM_P"/>
</dbReference>
<keyword evidence="10" id="KW-0975">Bacterial flagellum</keyword>
<keyword evidence="15" id="KW-1185">Reference proteome</keyword>
<evidence type="ECO:0000256" key="2">
    <source>
        <dbReference type="ARBA" id="ARBA00021714"/>
    </source>
</evidence>
<feature type="compositionally biased region" description="Low complexity" evidence="13">
    <location>
        <begin position="1"/>
        <end position="13"/>
    </location>
</feature>
<dbReference type="STRING" id="1123069.ruthe_02388"/>
<sequence>MSARRALRSAAAAGQGDRPVRRCSRRRGRVPLSSGPAPWRRLARLGGWAALTLLVLAAPAAAQQGIPLDPGGSLAARSVQLLLLVTVLSLVPGLAVMVTCFPFVVTVLSILRQGLGLQQAPPNMLLVSLALFLTWFIMEPTLSAAWEAGVRPFIDGTLPLETAFARAVEPFRAFMAARVDGDSLAGLAALRPGLDPAITPDQAPLSLLVPSFLLSEMERAFQVGFLIFLPFLIIDLVVAAVLMSMGMMMVPPAIVALPFKLAFFVVADGWTLVAESLVRSYG</sequence>
<protein>
    <recommendedName>
        <fullName evidence="2 12">Flagellar biosynthetic protein FliP</fullName>
    </recommendedName>
</protein>
<keyword evidence="4 12" id="KW-1003">Cell membrane</keyword>
<keyword evidence="11 12" id="KW-1006">Bacterial flagellum protein export</keyword>
<feature type="transmembrane region" description="Helical" evidence="12">
    <location>
        <begin position="120"/>
        <end position="138"/>
    </location>
</feature>
<evidence type="ECO:0000256" key="6">
    <source>
        <dbReference type="ARBA" id="ARBA00022795"/>
    </source>
</evidence>
<keyword evidence="5 12" id="KW-0812">Transmembrane</keyword>
<gene>
    <name evidence="12" type="primary">fliP</name>
    <name evidence="14" type="ORF">ruthe_02388</name>
</gene>
<evidence type="ECO:0000256" key="1">
    <source>
        <dbReference type="ARBA" id="ARBA00006257"/>
    </source>
</evidence>
<keyword evidence="3 12" id="KW-0813">Transport</keyword>
<feature type="region of interest" description="Disordered" evidence="13">
    <location>
        <begin position="1"/>
        <end position="34"/>
    </location>
</feature>
<feature type="transmembrane region" description="Helical" evidence="12">
    <location>
        <begin position="220"/>
        <end position="242"/>
    </location>
</feature>
<evidence type="ECO:0000256" key="12">
    <source>
        <dbReference type="RuleBase" id="RU362069"/>
    </source>
</evidence>
<dbReference type="AlphaFoldDB" id="S9QX38"/>
<accession>S9QX38</accession>
<keyword evidence="14" id="KW-0282">Flagellum</keyword>